<comment type="caution">
    <text evidence="2">The sequence shown here is derived from an EMBL/GenBank/DDBJ whole genome shotgun (WGS) entry which is preliminary data.</text>
</comment>
<accession>X1SUM8</accession>
<sequence>GLNSPLNMNEEKGEETQEQVEEQEEEPTSETPETPEEKPKPSNELKVVIVLKEDKIMLGVQSPDCDPVYTTLTGTLAAALKRVPKLVDEAKEKWSATPRNPAANLPTPEPPPARTPAAPKEKAQPSFF</sequence>
<feature type="compositionally biased region" description="Basic and acidic residues" evidence="1">
    <location>
        <begin position="119"/>
        <end position="128"/>
    </location>
</feature>
<feature type="non-terminal residue" evidence="2">
    <location>
        <position position="1"/>
    </location>
</feature>
<feature type="region of interest" description="Disordered" evidence="1">
    <location>
        <begin position="90"/>
        <end position="128"/>
    </location>
</feature>
<organism evidence="2">
    <name type="scientific">marine sediment metagenome</name>
    <dbReference type="NCBI Taxonomy" id="412755"/>
    <lineage>
        <taxon>unclassified sequences</taxon>
        <taxon>metagenomes</taxon>
        <taxon>ecological metagenomes</taxon>
    </lineage>
</organism>
<dbReference type="EMBL" id="BARW01015031">
    <property type="protein sequence ID" value="GAI82856.1"/>
    <property type="molecule type" value="Genomic_DNA"/>
</dbReference>
<feature type="region of interest" description="Disordered" evidence="1">
    <location>
        <begin position="1"/>
        <end position="44"/>
    </location>
</feature>
<reference evidence="2" key="1">
    <citation type="journal article" date="2014" name="Front. Microbiol.">
        <title>High frequency of phylogenetically diverse reductive dehalogenase-homologous genes in deep subseafloor sedimentary metagenomes.</title>
        <authorList>
            <person name="Kawai M."/>
            <person name="Futagami T."/>
            <person name="Toyoda A."/>
            <person name="Takaki Y."/>
            <person name="Nishi S."/>
            <person name="Hori S."/>
            <person name="Arai W."/>
            <person name="Tsubouchi T."/>
            <person name="Morono Y."/>
            <person name="Uchiyama I."/>
            <person name="Ito T."/>
            <person name="Fujiyama A."/>
            <person name="Inagaki F."/>
            <person name="Takami H."/>
        </authorList>
    </citation>
    <scope>NUCLEOTIDE SEQUENCE</scope>
    <source>
        <strain evidence="2">Expedition CK06-06</strain>
    </source>
</reference>
<dbReference type="AlphaFoldDB" id="X1SUM8"/>
<evidence type="ECO:0000256" key="1">
    <source>
        <dbReference type="SAM" id="MobiDB-lite"/>
    </source>
</evidence>
<gene>
    <name evidence="2" type="ORF">S12H4_26483</name>
</gene>
<feature type="compositionally biased region" description="Acidic residues" evidence="1">
    <location>
        <begin position="16"/>
        <end position="28"/>
    </location>
</feature>
<evidence type="ECO:0000313" key="2">
    <source>
        <dbReference type="EMBL" id="GAI82856.1"/>
    </source>
</evidence>
<name>X1SUM8_9ZZZZ</name>
<proteinExistence type="predicted"/>
<protein>
    <submittedName>
        <fullName evidence="2">Uncharacterized protein</fullName>
    </submittedName>
</protein>